<keyword evidence="3" id="KW-1003">Cell membrane</keyword>
<evidence type="ECO:0000256" key="2">
    <source>
        <dbReference type="ARBA" id="ARBA00006228"/>
    </source>
</evidence>
<dbReference type="GO" id="GO:0008324">
    <property type="term" value="F:monoatomic cation transmembrane transporter activity"/>
    <property type="evidence" value="ECO:0007669"/>
    <property type="project" value="InterPro"/>
</dbReference>
<dbReference type="AlphaFoldDB" id="A0AAJ1BA90"/>
<dbReference type="EMBL" id="JAKNHJ010000002">
    <property type="protein sequence ID" value="MCG4617202.1"/>
    <property type="molecule type" value="Genomic_DNA"/>
</dbReference>
<name>A0AAJ1BA90_9ACTO</name>
<reference evidence="9" key="1">
    <citation type="submission" date="2022-01" db="EMBL/GenBank/DDBJ databases">
        <title>Collection of gut derived symbiotic bacterial strains cultured from healthy donors.</title>
        <authorList>
            <person name="Lin H."/>
            <person name="Kohout C."/>
            <person name="Waligurski E."/>
            <person name="Pamer E.G."/>
        </authorList>
    </citation>
    <scope>NUCLEOTIDE SEQUENCE</scope>
    <source>
        <strain evidence="9">DFI.7.46</strain>
    </source>
</reference>
<sequence>MISDSRDDRAQQTIAATPAPAKGSQLPERSGASQKNRKHQGEITPVNAASSRPSLKQRLRRLPRRCSLGMSAWLFAVWMLLIRDLSAVSIGGGVLIAVGLQIFFPMPHVNPVKRFRPLQVAWLALRFGWDLLASALQVAYVVLRNKPARPQMVEVEMVTRSEFYLTMASAMTCLVPGSLVVRARINPSRVTLHVLDRDLSKGARGVEKSLHALEMRIVKALGSKAEIQEAQERLQRYEQLVAAGKIPYSARSRYVIDEDAQLRPDGERQ</sequence>
<keyword evidence="6 8" id="KW-0472">Membrane</keyword>
<dbReference type="RefSeq" id="WP_024059385.1">
    <property type="nucleotide sequence ID" value="NZ_JAKNHJ010000002.1"/>
</dbReference>
<keyword evidence="4 8" id="KW-0812">Transmembrane</keyword>
<comment type="subcellular location">
    <subcellularLocation>
        <location evidence="1">Cell membrane</location>
        <topology evidence="1">Multi-pass membrane protein</topology>
    </subcellularLocation>
</comment>
<feature type="compositionally biased region" description="Basic and acidic residues" evidence="7">
    <location>
        <begin position="1"/>
        <end position="10"/>
    </location>
</feature>
<evidence type="ECO:0000256" key="5">
    <source>
        <dbReference type="ARBA" id="ARBA00022989"/>
    </source>
</evidence>
<proteinExistence type="inferred from homology"/>
<evidence type="ECO:0000256" key="1">
    <source>
        <dbReference type="ARBA" id="ARBA00004651"/>
    </source>
</evidence>
<evidence type="ECO:0000313" key="9">
    <source>
        <dbReference type="EMBL" id="MCG4617202.1"/>
    </source>
</evidence>
<dbReference type="GO" id="GO:0005886">
    <property type="term" value="C:plasma membrane"/>
    <property type="evidence" value="ECO:0007669"/>
    <property type="project" value="UniProtKB-SubCell"/>
</dbReference>
<evidence type="ECO:0000256" key="3">
    <source>
        <dbReference type="ARBA" id="ARBA00022475"/>
    </source>
</evidence>
<evidence type="ECO:0000313" key="10">
    <source>
        <dbReference type="Proteomes" id="UP001200537"/>
    </source>
</evidence>
<accession>A0AAJ1BA90</accession>
<feature type="compositionally biased region" description="Low complexity" evidence="7">
    <location>
        <begin position="11"/>
        <end position="21"/>
    </location>
</feature>
<evidence type="ECO:0000256" key="7">
    <source>
        <dbReference type="SAM" id="MobiDB-lite"/>
    </source>
</evidence>
<keyword evidence="5 8" id="KW-1133">Transmembrane helix</keyword>
<dbReference type="PANTHER" id="PTHR34584">
    <property type="entry name" value="NA(+)/H(+) ANTIPORTER SUBUNIT E1"/>
    <property type="match status" value="1"/>
</dbReference>
<dbReference type="PANTHER" id="PTHR34584:SF1">
    <property type="entry name" value="NA(+)_H(+) ANTIPORTER SUBUNIT E1"/>
    <property type="match status" value="1"/>
</dbReference>
<feature type="transmembrane region" description="Helical" evidence="8">
    <location>
        <begin position="62"/>
        <end position="81"/>
    </location>
</feature>
<comment type="similarity">
    <text evidence="2">Belongs to the CPA3 antiporters (TC 2.A.63) subunit E family.</text>
</comment>
<feature type="transmembrane region" description="Helical" evidence="8">
    <location>
        <begin position="163"/>
        <end position="181"/>
    </location>
</feature>
<feature type="transmembrane region" description="Helical" evidence="8">
    <location>
        <begin position="87"/>
        <end position="106"/>
    </location>
</feature>
<evidence type="ECO:0000256" key="4">
    <source>
        <dbReference type="ARBA" id="ARBA00022692"/>
    </source>
</evidence>
<dbReference type="Pfam" id="PF01899">
    <property type="entry name" value="MNHE"/>
    <property type="match status" value="1"/>
</dbReference>
<feature type="transmembrane region" description="Helical" evidence="8">
    <location>
        <begin position="118"/>
        <end position="143"/>
    </location>
</feature>
<gene>
    <name evidence="9" type="ORF">L0M99_01650</name>
</gene>
<dbReference type="Proteomes" id="UP001200537">
    <property type="component" value="Unassembled WGS sequence"/>
</dbReference>
<protein>
    <submittedName>
        <fullName evidence="9">Na+/H+ antiporter subunit E</fullName>
    </submittedName>
</protein>
<feature type="region of interest" description="Disordered" evidence="7">
    <location>
        <begin position="1"/>
        <end position="55"/>
    </location>
</feature>
<dbReference type="InterPro" id="IPR002758">
    <property type="entry name" value="Cation_antiport_E"/>
</dbReference>
<evidence type="ECO:0000256" key="8">
    <source>
        <dbReference type="SAM" id="Phobius"/>
    </source>
</evidence>
<comment type="caution">
    <text evidence="9">The sequence shown here is derived from an EMBL/GenBank/DDBJ whole genome shotgun (WGS) entry which is preliminary data.</text>
</comment>
<organism evidence="9 10">
    <name type="scientific">Varibaculum cambriense</name>
    <dbReference type="NCBI Taxonomy" id="184870"/>
    <lineage>
        <taxon>Bacteria</taxon>
        <taxon>Bacillati</taxon>
        <taxon>Actinomycetota</taxon>
        <taxon>Actinomycetes</taxon>
        <taxon>Actinomycetales</taxon>
        <taxon>Actinomycetaceae</taxon>
        <taxon>Varibaculum</taxon>
    </lineage>
</organism>
<evidence type="ECO:0000256" key="6">
    <source>
        <dbReference type="ARBA" id="ARBA00023136"/>
    </source>
</evidence>